<dbReference type="EMBL" id="KZ613822">
    <property type="protein sequence ID" value="PMD58533.1"/>
    <property type="molecule type" value="Genomic_DNA"/>
</dbReference>
<dbReference type="GO" id="GO:0007059">
    <property type="term" value="P:chromosome segregation"/>
    <property type="evidence" value="ECO:0007669"/>
    <property type="project" value="TreeGrafter"/>
</dbReference>
<dbReference type="InParanoid" id="A0A2J6T6F0"/>
<comment type="subcellular location">
    <subcellularLocation>
        <location evidence="2">Chromosome</location>
        <location evidence="2">Centromere</location>
        <location evidence="2">Kinetochore</location>
    </subcellularLocation>
    <subcellularLocation>
        <location evidence="1">Nucleus</location>
    </subcellularLocation>
</comment>
<gene>
    <name evidence="12" type="ORF">K444DRAFT_591855</name>
</gene>
<dbReference type="PANTHER" id="PTHR15459">
    <property type="entry name" value="POLYAMINE-MODULATED FACTOR 1"/>
    <property type="match status" value="1"/>
</dbReference>
<keyword evidence="6" id="KW-0995">Kinetochore</keyword>
<evidence type="ECO:0000256" key="3">
    <source>
        <dbReference type="ARBA" id="ARBA00022454"/>
    </source>
</evidence>
<keyword evidence="5" id="KW-0498">Mitosis</keyword>
<keyword evidence="8" id="KW-0131">Cell cycle</keyword>
<keyword evidence="7" id="KW-0539">Nucleus</keyword>
<dbReference type="Pfam" id="PF03980">
    <property type="entry name" value="Nnf1"/>
    <property type="match status" value="1"/>
</dbReference>
<dbReference type="GO" id="GO:0005634">
    <property type="term" value="C:nucleus"/>
    <property type="evidence" value="ECO:0007669"/>
    <property type="project" value="UniProtKB-SubCell"/>
</dbReference>
<organism evidence="12 13">
    <name type="scientific">Hyaloscypha bicolor E</name>
    <dbReference type="NCBI Taxonomy" id="1095630"/>
    <lineage>
        <taxon>Eukaryota</taxon>
        <taxon>Fungi</taxon>
        <taxon>Dikarya</taxon>
        <taxon>Ascomycota</taxon>
        <taxon>Pezizomycotina</taxon>
        <taxon>Leotiomycetes</taxon>
        <taxon>Helotiales</taxon>
        <taxon>Hyaloscyphaceae</taxon>
        <taxon>Hyaloscypha</taxon>
        <taxon>Hyaloscypha bicolor</taxon>
    </lineage>
</organism>
<feature type="region of interest" description="Disordered" evidence="11">
    <location>
        <begin position="1"/>
        <end position="23"/>
    </location>
</feature>
<feature type="region of interest" description="Disordered" evidence="11">
    <location>
        <begin position="193"/>
        <end position="220"/>
    </location>
</feature>
<dbReference type="GeneID" id="36586288"/>
<accession>A0A2J6T6F0</accession>
<proteinExistence type="predicted"/>
<dbReference type="InterPro" id="IPR007128">
    <property type="entry name" value="PMF1/Nnf1"/>
</dbReference>
<keyword evidence="10" id="KW-0175">Coiled coil</keyword>
<sequence>MPSATPPETERSPSPPASAPTALTPGYRAEAFVTLYKAALDKTLEAISPSSFGACFPSISTNAPTQLAAMHTGMTAGLRSFALAEFDTIMEERRVVENLNRLEDLISDAKKRKARSTSGTDGDEQPVPPHTLPPKPLVNAHLNPIHRSQQSQLNARLQTTQSQNANLIEVLRRQKAEIEELVKLAERVVGDVGDAGRRLGSQGEELAEGSRRAEESLGSV</sequence>
<evidence type="ECO:0000256" key="7">
    <source>
        <dbReference type="ARBA" id="ARBA00023242"/>
    </source>
</evidence>
<evidence type="ECO:0000256" key="5">
    <source>
        <dbReference type="ARBA" id="ARBA00022776"/>
    </source>
</evidence>
<dbReference type="GO" id="GO:0051301">
    <property type="term" value="P:cell division"/>
    <property type="evidence" value="ECO:0007669"/>
    <property type="project" value="UniProtKB-KW"/>
</dbReference>
<evidence type="ECO:0000256" key="8">
    <source>
        <dbReference type="ARBA" id="ARBA00023306"/>
    </source>
</evidence>
<protein>
    <submittedName>
        <fullName evidence="12">Nnf1-domain-containing protein</fullName>
    </submittedName>
</protein>
<dbReference type="AlphaFoldDB" id="A0A2J6T6F0"/>
<dbReference type="PANTHER" id="PTHR15459:SF3">
    <property type="entry name" value="POLYAMINE-MODULATED FACTOR 1"/>
    <property type="match status" value="1"/>
</dbReference>
<evidence type="ECO:0000256" key="4">
    <source>
        <dbReference type="ARBA" id="ARBA00022618"/>
    </source>
</evidence>
<keyword evidence="4" id="KW-0132">Cell division</keyword>
<dbReference type="FunCoup" id="A0A2J6T6F0">
    <property type="interactions" value="31"/>
</dbReference>
<reference evidence="12 13" key="1">
    <citation type="submission" date="2016-04" db="EMBL/GenBank/DDBJ databases">
        <title>A degradative enzymes factory behind the ericoid mycorrhizal symbiosis.</title>
        <authorList>
            <consortium name="DOE Joint Genome Institute"/>
            <person name="Martino E."/>
            <person name="Morin E."/>
            <person name="Grelet G."/>
            <person name="Kuo A."/>
            <person name="Kohler A."/>
            <person name="Daghino S."/>
            <person name="Barry K."/>
            <person name="Choi C."/>
            <person name="Cichocki N."/>
            <person name="Clum A."/>
            <person name="Copeland A."/>
            <person name="Hainaut M."/>
            <person name="Haridas S."/>
            <person name="Labutti K."/>
            <person name="Lindquist E."/>
            <person name="Lipzen A."/>
            <person name="Khouja H.-R."/>
            <person name="Murat C."/>
            <person name="Ohm R."/>
            <person name="Olson A."/>
            <person name="Spatafora J."/>
            <person name="Veneault-Fourrey C."/>
            <person name="Henrissat B."/>
            <person name="Grigoriev I."/>
            <person name="Martin F."/>
            <person name="Perotto S."/>
        </authorList>
    </citation>
    <scope>NUCLEOTIDE SEQUENCE [LARGE SCALE GENOMIC DNA]</scope>
    <source>
        <strain evidence="12 13">E</strain>
    </source>
</reference>
<dbReference type="OrthoDB" id="18453at2759"/>
<keyword evidence="9" id="KW-0137">Centromere</keyword>
<name>A0A2J6T6F0_9HELO</name>
<feature type="compositionally biased region" description="Basic and acidic residues" evidence="11">
    <location>
        <begin position="208"/>
        <end position="220"/>
    </location>
</feature>
<evidence type="ECO:0000256" key="1">
    <source>
        <dbReference type="ARBA" id="ARBA00004123"/>
    </source>
</evidence>
<dbReference type="Proteomes" id="UP000235371">
    <property type="component" value="Unassembled WGS sequence"/>
</dbReference>
<evidence type="ECO:0000256" key="11">
    <source>
        <dbReference type="SAM" id="MobiDB-lite"/>
    </source>
</evidence>
<keyword evidence="3" id="KW-0158">Chromosome</keyword>
<evidence type="ECO:0000313" key="12">
    <source>
        <dbReference type="EMBL" id="PMD58533.1"/>
    </source>
</evidence>
<evidence type="ECO:0000256" key="9">
    <source>
        <dbReference type="ARBA" id="ARBA00023328"/>
    </source>
</evidence>
<dbReference type="GO" id="GO:0000444">
    <property type="term" value="C:MIS12/MIND type complex"/>
    <property type="evidence" value="ECO:0007669"/>
    <property type="project" value="InterPro"/>
</dbReference>
<feature type="region of interest" description="Disordered" evidence="11">
    <location>
        <begin position="109"/>
        <end position="133"/>
    </location>
</feature>
<evidence type="ECO:0000256" key="2">
    <source>
        <dbReference type="ARBA" id="ARBA00004629"/>
    </source>
</evidence>
<evidence type="ECO:0000256" key="10">
    <source>
        <dbReference type="SAM" id="Coils"/>
    </source>
</evidence>
<keyword evidence="13" id="KW-1185">Reference proteome</keyword>
<evidence type="ECO:0000313" key="13">
    <source>
        <dbReference type="Proteomes" id="UP000235371"/>
    </source>
</evidence>
<dbReference type="RefSeq" id="XP_024735437.1">
    <property type="nucleotide sequence ID" value="XM_024878211.1"/>
</dbReference>
<evidence type="ECO:0000256" key="6">
    <source>
        <dbReference type="ARBA" id="ARBA00022838"/>
    </source>
</evidence>
<feature type="coiled-coil region" evidence="10">
    <location>
        <begin position="157"/>
        <end position="188"/>
    </location>
</feature>